<dbReference type="Pfam" id="PF03683">
    <property type="entry name" value="UPF0175"/>
    <property type="match status" value="1"/>
</dbReference>
<accession>A0A139X900</accession>
<dbReference type="AlphaFoldDB" id="A0A139X900"/>
<name>A0A139X900_9CYAN</name>
<keyword evidence="2" id="KW-1185">Reference proteome</keyword>
<dbReference type="EMBL" id="ANNX02000023">
    <property type="protein sequence ID" value="KYC41167.1"/>
    <property type="molecule type" value="Genomic_DNA"/>
</dbReference>
<proteinExistence type="predicted"/>
<evidence type="ECO:0000313" key="1">
    <source>
        <dbReference type="EMBL" id="KYC41167.1"/>
    </source>
</evidence>
<gene>
    <name evidence="1" type="ORF">WA1_03500</name>
</gene>
<dbReference type="OrthoDB" id="462653at2"/>
<evidence type="ECO:0000313" key="2">
    <source>
        <dbReference type="Proteomes" id="UP000076925"/>
    </source>
</evidence>
<reference evidence="1 2" key="1">
    <citation type="journal article" date="2013" name="Genome Biol. Evol.">
        <title>Genomes of Stigonematalean cyanobacteria (subsection V) and the evolution of oxygenic photosynthesis from prokaryotes to plastids.</title>
        <authorList>
            <person name="Dagan T."/>
            <person name="Roettger M."/>
            <person name="Stucken K."/>
            <person name="Landan G."/>
            <person name="Koch R."/>
            <person name="Major P."/>
            <person name="Gould S.B."/>
            <person name="Goremykin V.V."/>
            <person name="Rippka R."/>
            <person name="Tandeau de Marsac N."/>
            <person name="Gugger M."/>
            <person name="Lockhart P.J."/>
            <person name="Allen J.F."/>
            <person name="Brune I."/>
            <person name="Maus I."/>
            <person name="Puhler A."/>
            <person name="Martin W.F."/>
        </authorList>
    </citation>
    <scope>NUCLEOTIDE SEQUENCE [LARGE SCALE GENOMIC DNA]</scope>
    <source>
        <strain evidence="1 2">PCC 7110</strain>
    </source>
</reference>
<sequence length="81" mass="9043">MSLTIPDEVLETIGMSEAELIQEIAIILFQEKKLSVGRASHLAGMNLLEFRRLLASRHTAVGYGISEFHEDLKVLEAMDSE</sequence>
<protein>
    <submittedName>
        <fullName evidence="1">Uncharacterized protein</fullName>
    </submittedName>
</protein>
<dbReference type="RefSeq" id="WP_017741539.1">
    <property type="nucleotide sequence ID" value="NZ_KQ976354.1"/>
</dbReference>
<dbReference type="Proteomes" id="UP000076925">
    <property type="component" value="Unassembled WGS sequence"/>
</dbReference>
<dbReference type="InterPro" id="IPR005368">
    <property type="entry name" value="UPF0175"/>
</dbReference>
<organism evidence="1 2">
    <name type="scientific">Scytonema hofmannii PCC 7110</name>
    <dbReference type="NCBI Taxonomy" id="128403"/>
    <lineage>
        <taxon>Bacteria</taxon>
        <taxon>Bacillati</taxon>
        <taxon>Cyanobacteriota</taxon>
        <taxon>Cyanophyceae</taxon>
        <taxon>Nostocales</taxon>
        <taxon>Scytonemataceae</taxon>
        <taxon>Scytonema</taxon>
    </lineage>
</organism>
<comment type="caution">
    <text evidence="1">The sequence shown here is derived from an EMBL/GenBank/DDBJ whole genome shotgun (WGS) entry which is preliminary data.</text>
</comment>
<dbReference type="STRING" id="128403.WA1_03500"/>